<gene>
    <name evidence="3" type="ORF">DNG_00793</name>
</gene>
<feature type="transmembrane region" description="Helical" evidence="2">
    <location>
        <begin position="279"/>
        <end position="306"/>
    </location>
</feature>
<feature type="compositionally biased region" description="Pro residues" evidence="1">
    <location>
        <begin position="91"/>
        <end position="103"/>
    </location>
</feature>
<evidence type="ECO:0000313" key="4">
    <source>
        <dbReference type="Proteomes" id="UP001187682"/>
    </source>
</evidence>
<keyword evidence="2" id="KW-0472">Membrane</keyword>
<feature type="region of interest" description="Disordered" evidence="1">
    <location>
        <begin position="1"/>
        <end position="200"/>
    </location>
</feature>
<name>A0AAE8MRV7_9PEZI</name>
<feature type="compositionally biased region" description="Pro residues" evidence="1">
    <location>
        <begin position="128"/>
        <end position="139"/>
    </location>
</feature>
<evidence type="ECO:0000256" key="1">
    <source>
        <dbReference type="SAM" id="MobiDB-lite"/>
    </source>
</evidence>
<evidence type="ECO:0000313" key="3">
    <source>
        <dbReference type="EMBL" id="SPN97279.1"/>
    </source>
</evidence>
<dbReference type="Proteomes" id="UP001187682">
    <property type="component" value="Unassembled WGS sequence"/>
</dbReference>
<protein>
    <submittedName>
        <fullName evidence="3">Uncharacterized protein</fullName>
    </submittedName>
</protein>
<dbReference type="AlphaFoldDB" id="A0AAE8MRV7"/>
<accession>A0AAE8MRV7</accession>
<comment type="caution">
    <text evidence="3">The sequence shown here is derived from an EMBL/GenBank/DDBJ whole genome shotgun (WGS) entry which is preliminary data.</text>
</comment>
<keyword evidence="4" id="KW-1185">Reference proteome</keyword>
<keyword evidence="2" id="KW-1133">Transmembrane helix</keyword>
<dbReference type="EMBL" id="ONZQ02000001">
    <property type="protein sequence ID" value="SPN97279.1"/>
    <property type="molecule type" value="Genomic_DNA"/>
</dbReference>
<organism evidence="3 4">
    <name type="scientific">Cephalotrichum gorgonifer</name>
    <dbReference type="NCBI Taxonomy" id="2041049"/>
    <lineage>
        <taxon>Eukaryota</taxon>
        <taxon>Fungi</taxon>
        <taxon>Dikarya</taxon>
        <taxon>Ascomycota</taxon>
        <taxon>Pezizomycotina</taxon>
        <taxon>Sordariomycetes</taxon>
        <taxon>Hypocreomycetidae</taxon>
        <taxon>Microascales</taxon>
        <taxon>Microascaceae</taxon>
        <taxon>Cephalotrichum</taxon>
    </lineage>
</organism>
<sequence length="307" mass="33062">MSSASPSATSCLPDTEDDDDTLLSRDGSQTPGPSTTTPSQAPPSLSLSPSRGKLKRRKPSSRPGSPQTRPKTPDMPTPKRRKPQSRQSSPEPRPNTPDPPTTPKAPKSSRAPSTPDNQKPDISASPTNPSPRSMPPPSPSSSGLKGKEPATACPPSPVPSEASDGTSSLCRSPSHCSYEPSIPDEELNEEPAAPKCDSPISAEKRLEIDSVVRTWLPPVNPPPRRIEVDDNLQPDNRLQIDEGFCDEAGDQEQERLQTILIMEQMRAREEGQDEGDGTWFPTFGFICGCFFGLIFGSFFSCVFIGLG</sequence>
<feature type="compositionally biased region" description="Polar residues" evidence="1">
    <location>
        <begin position="163"/>
        <end position="175"/>
    </location>
</feature>
<proteinExistence type="predicted"/>
<keyword evidence="2" id="KW-0812">Transmembrane</keyword>
<feature type="compositionally biased region" description="Low complexity" evidence="1">
    <location>
        <begin position="24"/>
        <end position="51"/>
    </location>
</feature>
<reference evidence="3" key="1">
    <citation type="submission" date="2018-03" db="EMBL/GenBank/DDBJ databases">
        <authorList>
            <person name="Guldener U."/>
        </authorList>
    </citation>
    <scope>NUCLEOTIDE SEQUENCE</scope>
</reference>
<evidence type="ECO:0000256" key="2">
    <source>
        <dbReference type="SAM" id="Phobius"/>
    </source>
</evidence>